<keyword evidence="8" id="KW-1185">Reference proteome</keyword>
<evidence type="ECO:0000259" key="6">
    <source>
        <dbReference type="PROSITE" id="PS51296"/>
    </source>
</evidence>
<organism evidence="7 8">
    <name type="scientific">Roseibium suaedae</name>
    <dbReference type="NCBI Taxonomy" id="735517"/>
    <lineage>
        <taxon>Bacteria</taxon>
        <taxon>Pseudomonadati</taxon>
        <taxon>Pseudomonadota</taxon>
        <taxon>Alphaproteobacteria</taxon>
        <taxon>Hyphomicrobiales</taxon>
        <taxon>Stappiaceae</taxon>
        <taxon>Roseibium</taxon>
    </lineage>
</organism>
<dbReference type="Gene3D" id="2.102.10.10">
    <property type="entry name" value="Rieske [2Fe-2S] iron-sulphur domain"/>
    <property type="match status" value="1"/>
</dbReference>
<keyword evidence="5" id="KW-0411">Iron-sulfur</keyword>
<accession>A0A1M6ZW20</accession>
<keyword evidence="2" id="KW-0479">Metal-binding</keyword>
<dbReference type="InterPro" id="IPR044043">
    <property type="entry name" value="VanA_C_cat"/>
</dbReference>
<evidence type="ECO:0000313" key="7">
    <source>
        <dbReference type="EMBL" id="SHL34535.1"/>
    </source>
</evidence>
<evidence type="ECO:0000256" key="4">
    <source>
        <dbReference type="ARBA" id="ARBA00023004"/>
    </source>
</evidence>
<name>A0A1M6ZW20_9HYPH</name>
<dbReference type="InterPro" id="IPR017941">
    <property type="entry name" value="Rieske_2Fe-2S"/>
</dbReference>
<evidence type="ECO:0000313" key="8">
    <source>
        <dbReference type="Proteomes" id="UP000186002"/>
    </source>
</evidence>
<keyword evidence="3" id="KW-0560">Oxidoreductase</keyword>
<protein>
    <submittedName>
        <fullName evidence="7">Phenylpropionate dioxygenase, large terminal subunit</fullName>
    </submittedName>
</protein>
<feature type="domain" description="Rieske" evidence="6">
    <location>
        <begin position="14"/>
        <end position="119"/>
    </location>
</feature>
<dbReference type="GO" id="GO:0046872">
    <property type="term" value="F:metal ion binding"/>
    <property type="evidence" value="ECO:0007669"/>
    <property type="project" value="UniProtKB-KW"/>
</dbReference>
<dbReference type="GO" id="GO:0051213">
    <property type="term" value="F:dioxygenase activity"/>
    <property type="evidence" value="ECO:0007669"/>
    <property type="project" value="UniProtKB-KW"/>
</dbReference>
<dbReference type="PANTHER" id="PTHR21266:SF60">
    <property type="entry name" value="3-KETOSTEROID-9-ALPHA-MONOOXYGENASE, OXYGENASE COMPONENT"/>
    <property type="match status" value="1"/>
</dbReference>
<dbReference type="OrthoDB" id="9800776at2"/>
<dbReference type="AlphaFoldDB" id="A0A1M6ZW20"/>
<sequence length="353" mass="40569">MDNLKAELLRGLWYVACPGSDIKPGAMTGKKLMGEMVLLGRDKHGKVFALRDICPHRGIPLRHGWFDGEHVQCCYHGWKFGTDGTCVDIPSTHEYQTIDYSKITCGAYPCIEQQGLVWVYFAENGEKPEDGRQPQPPMLPDFAVDQGPSVEIMQHFVCSVDHAALGLMDPTHAAFVHTSWWFKKNGTKLRPKEKQFEAAELGWAMVRHKIPPQNIAYRYLLGDNVTTEISYRLPGLRIEHIKGDKHSVVGLTTITPVTEDETEVRQMFWSTMGWVKPLKPLVRHLMNVFLDQDRRVVVQQREGLEYNPKLMLINDADTQGRWWMQLKREWANSSAEKRPFENPVKGRVLRWMS</sequence>
<dbReference type="EMBL" id="FRBW01000001">
    <property type="protein sequence ID" value="SHL34535.1"/>
    <property type="molecule type" value="Genomic_DNA"/>
</dbReference>
<keyword evidence="1" id="KW-0001">2Fe-2S</keyword>
<dbReference type="STRING" id="735517.SAMN05444272_0356"/>
<dbReference type="SUPFAM" id="SSF50022">
    <property type="entry name" value="ISP domain"/>
    <property type="match status" value="1"/>
</dbReference>
<keyword evidence="4" id="KW-0408">Iron</keyword>
<dbReference type="PANTHER" id="PTHR21266">
    <property type="entry name" value="IRON-SULFUR DOMAIN CONTAINING PROTEIN"/>
    <property type="match status" value="1"/>
</dbReference>
<dbReference type="Gene3D" id="3.90.380.10">
    <property type="entry name" value="Naphthalene 1,2-dioxygenase Alpha Subunit, Chain A, domain 1"/>
    <property type="match status" value="1"/>
</dbReference>
<evidence type="ECO:0000256" key="2">
    <source>
        <dbReference type="ARBA" id="ARBA00022723"/>
    </source>
</evidence>
<evidence type="ECO:0000256" key="3">
    <source>
        <dbReference type="ARBA" id="ARBA00023002"/>
    </source>
</evidence>
<dbReference type="SUPFAM" id="SSF55961">
    <property type="entry name" value="Bet v1-like"/>
    <property type="match status" value="1"/>
</dbReference>
<dbReference type="Pfam" id="PF00355">
    <property type="entry name" value="Rieske"/>
    <property type="match status" value="1"/>
</dbReference>
<dbReference type="GO" id="GO:0051537">
    <property type="term" value="F:2 iron, 2 sulfur cluster binding"/>
    <property type="evidence" value="ECO:0007669"/>
    <property type="project" value="UniProtKB-KW"/>
</dbReference>
<dbReference type="PROSITE" id="PS51296">
    <property type="entry name" value="RIESKE"/>
    <property type="match status" value="1"/>
</dbReference>
<proteinExistence type="predicted"/>
<keyword evidence="7" id="KW-0223">Dioxygenase</keyword>
<dbReference type="RefSeq" id="WP_073008041.1">
    <property type="nucleotide sequence ID" value="NZ_FRBW01000001.1"/>
</dbReference>
<dbReference type="CDD" id="cd03469">
    <property type="entry name" value="Rieske_RO_Alpha_N"/>
    <property type="match status" value="1"/>
</dbReference>
<dbReference type="Pfam" id="PF19112">
    <property type="entry name" value="VanA_C"/>
    <property type="match status" value="1"/>
</dbReference>
<evidence type="ECO:0000256" key="1">
    <source>
        <dbReference type="ARBA" id="ARBA00022714"/>
    </source>
</evidence>
<reference evidence="7 8" key="1">
    <citation type="submission" date="2016-11" db="EMBL/GenBank/DDBJ databases">
        <authorList>
            <person name="Jaros S."/>
            <person name="Januszkiewicz K."/>
            <person name="Wedrychowicz H."/>
        </authorList>
    </citation>
    <scope>NUCLEOTIDE SEQUENCE [LARGE SCALE GENOMIC DNA]</scope>
    <source>
        <strain evidence="7 8">DSM 22153</strain>
    </source>
</reference>
<dbReference type="InterPro" id="IPR036922">
    <property type="entry name" value="Rieske_2Fe-2S_sf"/>
</dbReference>
<gene>
    <name evidence="7" type="ORF">SAMN05444272_0356</name>
</gene>
<evidence type="ECO:0000256" key="5">
    <source>
        <dbReference type="ARBA" id="ARBA00023014"/>
    </source>
</evidence>
<dbReference type="Proteomes" id="UP000186002">
    <property type="component" value="Unassembled WGS sequence"/>
</dbReference>
<dbReference type="InterPro" id="IPR050584">
    <property type="entry name" value="Cholesterol_7-desaturase"/>
</dbReference>